<dbReference type="GO" id="GO:0004814">
    <property type="term" value="F:arginine-tRNA ligase activity"/>
    <property type="evidence" value="ECO:0007669"/>
    <property type="project" value="UniProtKB-EC"/>
</dbReference>
<evidence type="ECO:0000256" key="2">
    <source>
        <dbReference type="ARBA" id="ARBA00022598"/>
    </source>
</evidence>
<protein>
    <recommendedName>
        <fullName evidence="1">arginine--tRNA ligase</fullName>
        <ecNumber evidence="1">6.1.1.19</ecNumber>
    </recommendedName>
</protein>
<gene>
    <name evidence="8" type="ORF">D7231_05220</name>
</gene>
<dbReference type="Gene3D" id="1.10.730.10">
    <property type="entry name" value="Isoleucyl-tRNA Synthetase, Domain 1"/>
    <property type="match status" value="1"/>
</dbReference>
<dbReference type="InterPro" id="IPR009080">
    <property type="entry name" value="tRNAsynth_Ia_anticodon-bd"/>
</dbReference>
<keyword evidence="3" id="KW-0547">Nucleotide-binding</keyword>
<keyword evidence="2 8" id="KW-0436">Ligase</keyword>
<organism evidence="8 9">
    <name type="scientific">Streptomyces klenkii</name>
    <dbReference type="NCBI Taxonomy" id="1420899"/>
    <lineage>
        <taxon>Bacteria</taxon>
        <taxon>Bacillati</taxon>
        <taxon>Actinomycetota</taxon>
        <taxon>Actinomycetes</taxon>
        <taxon>Kitasatosporales</taxon>
        <taxon>Streptomycetaceae</taxon>
        <taxon>Streptomyces</taxon>
    </lineage>
</organism>
<keyword evidence="9" id="KW-1185">Reference proteome</keyword>
<dbReference type="GO" id="GO:0006420">
    <property type="term" value="P:arginyl-tRNA aminoacylation"/>
    <property type="evidence" value="ECO:0007669"/>
    <property type="project" value="InterPro"/>
</dbReference>
<dbReference type="RefSeq" id="WP_120753727.1">
    <property type="nucleotide sequence ID" value="NZ_RBAM01000002.1"/>
</dbReference>
<dbReference type="PANTHER" id="PTHR11956">
    <property type="entry name" value="ARGINYL-TRNA SYNTHETASE"/>
    <property type="match status" value="1"/>
</dbReference>
<comment type="catalytic activity">
    <reaction evidence="5">
        <text>tRNA(Arg) + L-arginine + ATP = L-arginyl-tRNA(Arg) + AMP + diphosphate</text>
        <dbReference type="Rhea" id="RHEA:20301"/>
        <dbReference type="Rhea" id="RHEA-COMP:9658"/>
        <dbReference type="Rhea" id="RHEA-COMP:9673"/>
        <dbReference type="ChEBI" id="CHEBI:30616"/>
        <dbReference type="ChEBI" id="CHEBI:32682"/>
        <dbReference type="ChEBI" id="CHEBI:33019"/>
        <dbReference type="ChEBI" id="CHEBI:78442"/>
        <dbReference type="ChEBI" id="CHEBI:78513"/>
        <dbReference type="ChEBI" id="CHEBI:456215"/>
        <dbReference type="EC" id="6.1.1.19"/>
    </reaction>
</comment>
<evidence type="ECO:0000313" key="9">
    <source>
        <dbReference type="Proteomes" id="UP000270343"/>
    </source>
</evidence>
<dbReference type="SMART" id="SM01016">
    <property type="entry name" value="Arg_tRNA_synt_N"/>
    <property type="match status" value="1"/>
</dbReference>
<evidence type="ECO:0000313" key="8">
    <source>
        <dbReference type="EMBL" id="RKN76395.1"/>
    </source>
</evidence>
<dbReference type="GO" id="GO:0005737">
    <property type="term" value="C:cytoplasm"/>
    <property type="evidence" value="ECO:0007669"/>
    <property type="project" value="InterPro"/>
</dbReference>
<dbReference type="Pfam" id="PF05746">
    <property type="entry name" value="DALR_1"/>
    <property type="match status" value="1"/>
</dbReference>
<sequence>MTPADLSRTVLHTVQCAVEADELPAAVPTRVTVRVPPRPGCGDFATNVALRVAQETGRPAREVAEVLRKRLAAEPGIARVEIAGPGFLNITLDGISYVRLVRDALGARPAAEPLPLPDPDHELPALLARLGSDAARWSLLWPAGAGRAGFLVQRDSNPLFRVRYAHARTQGLLRNARDLGFHSEAAEPAEYGHEAAAPLLAALADHPRVTAARDPERLARHLDRTAGAFLTWQTECSVLPRGDEKPSAVHRARLALAEATGNVLADGLHQLGITAPAHL</sequence>
<proteinExistence type="predicted"/>
<comment type="caution">
    <text evidence="8">The sequence shown here is derived from an EMBL/GenBank/DDBJ whole genome shotgun (WGS) entry which is preliminary data.</text>
</comment>
<evidence type="ECO:0000256" key="5">
    <source>
        <dbReference type="ARBA" id="ARBA00049339"/>
    </source>
</evidence>
<dbReference type="PANTHER" id="PTHR11956:SF5">
    <property type="entry name" value="ARGININE--TRNA LIGASE, CYTOPLASMIC"/>
    <property type="match status" value="1"/>
</dbReference>
<dbReference type="Gene3D" id="3.30.1360.70">
    <property type="entry name" value="Arginyl tRNA synthetase N-terminal domain"/>
    <property type="match status" value="1"/>
</dbReference>
<evidence type="ECO:0000256" key="4">
    <source>
        <dbReference type="ARBA" id="ARBA00022840"/>
    </source>
</evidence>
<dbReference type="InterPro" id="IPR001278">
    <property type="entry name" value="Arg-tRNA-ligase"/>
</dbReference>
<accession>A0A3B0BSX0</accession>
<dbReference type="AlphaFoldDB" id="A0A3B0BSX0"/>
<name>A0A3B0BSX0_9ACTN</name>
<dbReference type="InterPro" id="IPR005148">
    <property type="entry name" value="Arg-tRNA-synth_N"/>
</dbReference>
<evidence type="ECO:0000259" key="6">
    <source>
        <dbReference type="SMART" id="SM00836"/>
    </source>
</evidence>
<dbReference type="NCBIfam" id="NF045898">
    <property type="entry name" value="ArgS_rel_codon"/>
    <property type="match status" value="1"/>
</dbReference>
<feature type="domain" description="DALR anticodon binding" evidence="6">
    <location>
        <begin position="162"/>
        <end position="279"/>
    </location>
</feature>
<reference evidence="8 9" key="1">
    <citation type="journal article" date="2015" name="Antonie Van Leeuwenhoek">
        <title>Streptomyces klenkii sp. nov., isolated from deep marine sediment.</title>
        <authorList>
            <person name="Veyisoglu A."/>
            <person name="Sahin N."/>
        </authorList>
    </citation>
    <scope>NUCLEOTIDE SEQUENCE [LARGE SCALE GENOMIC DNA]</scope>
    <source>
        <strain evidence="8 9">KCTC 29202</strain>
    </source>
</reference>
<evidence type="ECO:0000259" key="7">
    <source>
        <dbReference type="SMART" id="SM01016"/>
    </source>
</evidence>
<evidence type="ECO:0000256" key="3">
    <source>
        <dbReference type="ARBA" id="ARBA00022741"/>
    </source>
</evidence>
<dbReference type="SUPFAM" id="SSF47323">
    <property type="entry name" value="Anticodon-binding domain of a subclass of class I aminoacyl-tRNA synthetases"/>
    <property type="match status" value="1"/>
</dbReference>
<dbReference type="OrthoDB" id="9803211at2"/>
<keyword evidence="4" id="KW-0067">ATP-binding</keyword>
<dbReference type="Proteomes" id="UP000270343">
    <property type="component" value="Unassembled WGS sequence"/>
</dbReference>
<dbReference type="Pfam" id="PF03485">
    <property type="entry name" value="Arg_tRNA_synt_N"/>
    <property type="match status" value="1"/>
</dbReference>
<dbReference type="EC" id="6.1.1.19" evidence="1"/>
<dbReference type="GO" id="GO:0005524">
    <property type="term" value="F:ATP binding"/>
    <property type="evidence" value="ECO:0007669"/>
    <property type="project" value="UniProtKB-KW"/>
</dbReference>
<dbReference type="SUPFAM" id="SSF55190">
    <property type="entry name" value="Arginyl-tRNA synthetase (ArgRS), N-terminal 'additional' domain"/>
    <property type="match status" value="1"/>
</dbReference>
<dbReference type="InterPro" id="IPR036695">
    <property type="entry name" value="Arg-tRNA-synth_N_sf"/>
</dbReference>
<dbReference type="EMBL" id="RBAM01000002">
    <property type="protein sequence ID" value="RKN76395.1"/>
    <property type="molecule type" value="Genomic_DNA"/>
</dbReference>
<dbReference type="InterPro" id="IPR008909">
    <property type="entry name" value="DALR_anticod-bd"/>
</dbReference>
<feature type="domain" description="Arginyl tRNA synthetase N-terminal" evidence="7">
    <location>
        <begin position="4"/>
        <end position="92"/>
    </location>
</feature>
<dbReference type="SMART" id="SM00836">
    <property type="entry name" value="DALR_1"/>
    <property type="match status" value="1"/>
</dbReference>
<evidence type="ECO:0000256" key="1">
    <source>
        <dbReference type="ARBA" id="ARBA00012837"/>
    </source>
</evidence>